<gene>
    <name evidence="1" type="ORF">BN1047_00657</name>
</gene>
<proteinExistence type="predicted"/>
<dbReference type="InterPro" id="IPR009057">
    <property type="entry name" value="Homeodomain-like_sf"/>
</dbReference>
<protein>
    <submittedName>
        <fullName evidence="1">TetR family transcriptional regulator</fullName>
    </submittedName>
</protein>
<dbReference type="Proteomes" id="UP000028864">
    <property type="component" value="Unassembled WGS sequence"/>
</dbReference>
<evidence type="ECO:0000313" key="2">
    <source>
        <dbReference type="Proteomes" id="UP000028864"/>
    </source>
</evidence>
<dbReference type="RefSeq" id="WP_042509538.1">
    <property type="nucleotide sequence ID" value="NZ_CP074376.1"/>
</dbReference>
<dbReference type="Gene3D" id="1.10.357.10">
    <property type="entry name" value="Tetracycline Repressor, domain 2"/>
    <property type="match status" value="1"/>
</dbReference>
<dbReference type="AlphaFoldDB" id="A0AAV2WF58"/>
<organism evidence="1 2">
    <name type="scientific">Mycolicibacterium neoaurum</name>
    <name type="common">Mycobacterium neoaurum</name>
    <dbReference type="NCBI Taxonomy" id="1795"/>
    <lineage>
        <taxon>Bacteria</taxon>
        <taxon>Bacillati</taxon>
        <taxon>Actinomycetota</taxon>
        <taxon>Actinomycetes</taxon>
        <taxon>Mycobacteriales</taxon>
        <taxon>Mycobacteriaceae</taxon>
        <taxon>Mycolicibacterium</taxon>
    </lineage>
</organism>
<dbReference type="SUPFAM" id="SSF46689">
    <property type="entry name" value="Homeodomain-like"/>
    <property type="match status" value="1"/>
</dbReference>
<reference evidence="1" key="1">
    <citation type="submission" date="2014-05" db="EMBL/GenBank/DDBJ databases">
        <authorList>
            <person name="Urmite Genomes"/>
        </authorList>
    </citation>
    <scope>NUCLEOTIDE SEQUENCE</scope>
    <source>
        <strain evidence="1">DSM 44074</strain>
    </source>
</reference>
<name>A0AAV2WF58_MYCNE</name>
<sequence>MSSAAAPDVAHLWDRASRRKRTHRQVFGAATAILDARAELSLTELAVRARITPATVSAHFPTVDTVFAELYLTRLHELPLVIDPTAPMRVRVGEQLRAITLVVADEPLLAAACARALLCEDDDSVAGVRARVAAEVHRRAAAALGIGAWPEVLDTVETLFWGALLQVRAGVLGYRDMADRLDTMLELVLPDLD</sequence>
<dbReference type="EMBL" id="LK021337">
    <property type="protein sequence ID" value="CDQ42799.1"/>
    <property type="molecule type" value="Genomic_DNA"/>
</dbReference>
<accession>A0AAV2WF58</accession>
<reference evidence="1" key="2">
    <citation type="submission" date="2015-09" db="EMBL/GenBank/DDBJ databases">
        <title>Draft genome sequence of Mycobacterium neoaurum DSM 44074.</title>
        <authorList>
            <person name="Croce O."/>
            <person name="Robert C."/>
            <person name="Raoult D."/>
            <person name="Drancourt M."/>
        </authorList>
    </citation>
    <scope>NUCLEOTIDE SEQUENCE</scope>
    <source>
        <strain evidence="1">DSM 44074</strain>
    </source>
</reference>
<evidence type="ECO:0000313" key="1">
    <source>
        <dbReference type="EMBL" id="CDQ42799.1"/>
    </source>
</evidence>